<dbReference type="RefSeq" id="WP_149114859.1">
    <property type="nucleotide sequence ID" value="NZ_CP042425.1"/>
</dbReference>
<keyword evidence="3" id="KW-1185">Reference proteome</keyword>
<proteinExistence type="predicted"/>
<sequence>MPDLLDPHDAASRHGRRPDEPNPASIRHNATGREAITSLTVRGFPRTPDIGDAGRPGRRHDANPLTAPRDRSHRMFVVDPGGGLVGVIGLFEILQHLRP</sequence>
<evidence type="ECO:0008006" key="4">
    <source>
        <dbReference type="Google" id="ProtNLM"/>
    </source>
</evidence>
<organism evidence="2 3">
    <name type="scientific">Limnoglobus roseus</name>
    <dbReference type="NCBI Taxonomy" id="2598579"/>
    <lineage>
        <taxon>Bacteria</taxon>
        <taxon>Pseudomonadati</taxon>
        <taxon>Planctomycetota</taxon>
        <taxon>Planctomycetia</taxon>
        <taxon>Gemmatales</taxon>
        <taxon>Gemmataceae</taxon>
        <taxon>Limnoglobus</taxon>
    </lineage>
</organism>
<accession>A0A5C1AMW8</accession>
<evidence type="ECO:0000313" key="2">
    <source>
        <dbReference type="EMBL" id="QEL20581.1"/>
    </source>
</evidence>
<dbReference type="EMBL" id="CP042425">
    <property type="protein sequence ID" value="QEL20581.1"/>
    <property type="molecule type" value="Genomic_DNA"/>
</dbReference>
<evidence type="ECO:0000256" key="1">
    <source>
        <dbReference type="SAM" id="MobiDB-lite"/>
    </source>
</evidence>
<evidence type="ECO:0000313" key="3">
    <source>
        <dbReference type="Proteomes" id="UP000324974"/>
    </source>
</evidence>
<dbReference type="AlphaFoldDB" id="A0A5C1AMW8"/>
<protein>
    <recommendedName>
        <fullName evidence="4">CBS domain-containing protein</fullName>
    </recommendedName>
</protein>
<gene>
    <name evidence="2" type="ORF">PX52LOC_07686</name>
</gene>
<dbReference type="Proteomes" id="UP000324974">
    <property type="component" value="Chromosome"/>
</dbReference>
<dbReference type="KEGG" id="lrs:PX52LOC_07686"/>
<feature type="region of interest" description="Disordered" evidence="1">
    <location>
        <begin position="1"/>
        <end position="72"/>
    </location>
</feature>
<name>A0A5C1AMW8_9BACT</name>
<reference evidence="3" key="1">
    <citation type="submission" date="2019-08" db="EMBL/GenBank/DDBJ databases">
        <title>Limnoglobus roseus gen. nov., sp. nov., a novel freshwater planctomycete with a giant genome from the family Gemmataceae.</title>
        <authorList>
            <person name="Kulichevskaya I.S."/>
            <person name="Naumoff D.G."/>
            <person name="Miroshnikov K."/>
            <person name="Ivanova A."/>
            <person name="Philippov D.A."/>
            <person name="Hakobyan A."/>
            <person name="Rijpstra I.C."/>
            <person name="Sinninghe Damste J.S."/>
            <person name="Liesack W."/>
            <person name="Dedysh S.N."/>
        </authorList>
    </citation>
    <scope>NUCLEOTIDE SEQUENCE [LARGE SCALE GENOMIC DNA]</scope>
    <source>
        <strain evidence="3">PX52</strain>
    </source>
</reference>
<feature type="compositionally biased region" description="Basic and acidic residues" evidence="1">
    <location>
        <begin position="1"/>
        <end position="20"/>
    </location>
</feature>